<protein>
    <recommendedName>
        <fullName evidence="10">Odorant receptor</fullName>
    </recommendedName>
</protein>
<comment type="subcellular location">
    <subcellularLocation>
        <location evidence="1 10">Cell membrane</location>
        <topology evidence="1 10">Multi-pass membrane protein</topology>
    </subcellularLocation>
</comment>
<dbReference type="GO" id="GO:0005549">
    <property type="term" value="F:odorant binding"/>
    <property type="evidence" value="ECO:0007669"/>
    <property type="project" value="InterPro"/>
</dbReference>
<evidence type="ECO:0000256" key="4">
    <source>
        <dbReference type="ARBA" id="ARBA00022692"/>
    </source>
</evidence>
<keyword evidence="9 10" id="KW-0807">Transducer</keyword>
<dbReference type="GO" id="GO:0007165">
    <property type="term" value="P:signal transduction"/>
    <property type="evidence" value="ECO:0007669"/>
    <property type="project" value="UniProtKB-KW"/>
</dbReference>
<evidence type="ECO:0000256" key="6">
    <source>
        <dbReference type="ARBA" id="ARBA00022989"/>
    </source>
</evidence>
<evidence type="ECO:0000256" key="9">
    <source>
        <dbReference type="ARBA" id="ARBA00023224"/>
    </source>
</evidence>
<evidence type="ECO:0000256" key="2">
    <source>
        <dbReference type="ARBA" id="ARBA00022475"/>
    </source>
</evidence>
<dbReference type="PANTHER" id="PTHR21137:SF35">
    <property type="entry name" value="ODORANT RECEPTOR 19A-RELATED"/>
    <property type="match status" value="1"/>
</dbReference>
<dbReference type="Pfam" id="PF02949">
    <property type="entry name" value="7tm_6"/>
    <property type="match status" value="1"/>
</dbReference>
<keyword evidence="5 10" id="KW-0552">Olfaction</keyword>
<keyword evidence="4 10" id="KW-0812">Transmembrane</keyword>
<dbReference type="GO" id="GO:0005886">
    <property type="term" value="C:plasma membrane"/>
    <property type="evidence" value="ECO:0007669"/>
    <property type="project" value="UniProtKB-SubCell"/>
</dbReference>
<dbReference type="AlphaFoldDB" id="A0A240SXP4"/>
<dbReference type="GO" id="GO:0004984">
    <property type="term" value="F:olfactory receptor activity"/>
    <property type="evidence" value="ECO:0007669"/>
    <property type="project" value="InterPro"/>
</dbReference>
<feature type="transmembrane region" description="Helical" evidence="10">
    <location>
        <begin position="176"/>
        <end position="199"/>
    </location>
</feature>
<evidence type="ECO:0000313" key="12">
    <source>
        <dbReference type="Proteomes" id="UP000092461"/>
    </source>
</evidence>
<sequence length="387" mass="44850">MELNCASVKCFEIFEKLNDFVRPVGCNILDTGKNGVPNKLTYFSVLILLAYCTVTLTSIYQFRENFILFTNALVTLGFSIQGIVKFYTMFVRRHRLLRAVFKSRDFIVEFEGNKQICELFKKYANFCAMCGTMILGLYSFAMSMLLVATVTISYWTKTKIIPYGIVIPLIDYKSDVGYAINMVYMTFSIVYGVIGLYASDYIYVYVMIMAYGQVETIGILCQDLSTYLEKNKENEIQEIYQLFTKTVTAQQLHTEYMKSLEENFEFNSITVIITSMICMAITIFVLIQEVWINGIMIIIIQLWQIFTICLIGGVYMIKINQVQVQINDTKWYLLSHRMQKMFLNVIHFMQNPIEPSACGIRPLNLETFCQCIKAMYQFLMLLLNMSN</sequence>
<evidence type="ECO:0000256" key="7">
    <source>
        <dbReference type="ARBA" id="ARBA00023136"/>
    </source>
</evidence>
<keyword evidence="2" id="KW-1003">Cell membrane</keyword>
<feature type="transmembrane region" description="Helical" evidence="10">
    <location>
        <begin position="40"/>
        <end position="60"/>
    </location>
</feature>
<proteinExistence type="inferred from homology"/>
<reference evidence="11" key="1">
    <citation type="submission" date="2020-05" db="UniProtKB">
        <authorList>
            <consortium name="EnsemblMetazoa"/>
        </authorList>
    </citation>
    <scope>IDENTIFICATION</scope>
    <source>
        <strain evidence="11">Jacobina</strain>
    </source>
</reference>
<name>A0A240SXP4_LUTLO</name>
<keyword evidence="12" id="KW-1185">Reference proteome</keyword>
<dbReference type="VEuPathDB" id="VectorBase:LLONM1_005168"/>
<comment type="caution">
    <text evidence="10">Lacks conserved residue(s) required for the propagation of feature annotation.</text>
</comment>
<dbReference type="PANTHER" id="PTHR21137">
    <property type="entry name" value="ODORANT RECEPTOR"/>
    <property type="match status" value="1"/>
</dbReference>
<dbReference type="InterPro" id="IPR004117">
    <property type="entry name" value="7tm6_olfct_rcpt"/>
</dbReference>
<feature type="transmembrane region" description="Helical" evidence="10">
    <location>
        <begin position="266"/>
        <end position="288"/>
    </location>
</feature>
<evidence type="ECO:0000256" key="5">
    <source>
        <dbReference type="ARBA" id="ARBA00022725"/>
    </source>
</evidence>
<organism evidence="11 12">
    <name type="scientific">Lutzomyia longipalpis</name>
    <name type="common">Sand fly</name>
    <dbReference type="NCBI Taxonomy" id="7200"/>
    <lineage>
        <taxon>Eukaryota</taxon>
        <taxon>Metazoa</taxon>
        <taxon>Ecdysozoa</taxon>
        <taxon>Arthropoda</taxon>
        <taxon>Hexapoda</taxon>
        <taxon>Insecta</taxon>
        <taxon>Pterygota</taxon>
        <taxon>Neoptera</taxon>
        <taxon>Endopterygota</taxon>
        <taxon>Diptera</taxon>
        <taxon>Nematocera</taxon>
        <taxon>Psychodoidea</taxon>
        <taxon>Psychodidae</taxon>
        <taxon>Lutzomyia</taxon>
        <taxon>Lutzomyia</taxon>
    </lineage>
</organism>
<dbReference type="VEuPathDB" id="VectorBase:LLOJ010687"/>
<keyword evidence="7 10" id="KW-0472">Membrane</keyword>
<keyword evidence="3 10" id="KW-0716">Sensory transduction</keyword>
<feature type="transmembrane region" description="Helical" evidence="10">
    <location>
        <begin position="123"/>
        <end position="156"/>
    </location>
</feature>
<dbReference type="EMBL" id="AJWK01033851">
    <property type="status" value="NOT_ANNOTATED_CDS"/>
    <property type="molecule type" value="Genomic_DNA"/>
</dbReference>
<comment type="similarity">
    <text evidence="10">Belongs to the insect chemoreceptor superfamily. Heteromeric odorant receptor channel (TC 1.A.69) family.</text>
</comment>
<evidence type="ECO:0000256" key="10">
    <source>
        <dbReference type="RuleBase" id="RU351113"/>
    </source>
</evidence>
<dbReference type="EnsemblMetazoa" id="LLOJ010687-RA">
    <property type="protein sequence ID" value="LLOJ010687-PA"/>
    <property type="gene ID" value="LLOJ010687"/>
</dbReference>
<evidence type="ECO:0000256" key="3">
    <source>
        <dbReference type="ARBA" id="ARBA00022606"/>
    </source>
</evidence>
<evidence type="ECO:0000313" key="11">
    <source>
        <dbReference type="EnsemblMetazoa" id="LLOJ010687-PA"/>
    </source>
</evidence>
<keyword evidence="8 10" id="KW-0675">Receptor</keyword>
<accession>A0A240SXP4</accession>
<dbReference type="Proteomes" id="UP000092461">
    <property type="component" value="Unassembled WGS sequence"/>
</dbReference>
<evidence type="ECO:0000256" key="1">
    <source>
        <dbReference type="ARBA" id="ARBA00004651"/>
    </source>
</evidence>
<feature type="transmembrane region" description="Helical" evidence="10">
    <location>
        <begin position="66"/>
        <end position="88"/>
    </location>
</feature>
<keyword evidence="6 10" id="KW-1133">Transmembrane helix</keyword>
<feature type="transmembrane region" description="Helical" evidence="10">
    <location>
        <begin position="294"/>
        <end position="317"/>
    </location>
</feature>
<evidence type="ECO:0000256" key="8">
    <source>
        <dbReference type="ARBA" id="ARBA00023170"/>
    </source>
</evidence>